<evidence type="ECO:0000313" key="2">
    <source>
        <dbReference type="Proteomes" id="UP000324748"/>
    </source>
</evidence>
<name>A0A5B0N801_PUCGR</name>
<proteinExistence type="predicted"/>
<protein>
    <submittedName>
        <fullName evidence="1">Uncharacterized protein</fullName>
    </submittedName>
</protein>
<accession>A0A5B0N801</accession>
<dbReference type="Proteomes" id="UP000324748">
    <property type="component" value="Unassembled WGS sequence"/>
</dbReference>
<dbReference type="EMBL" id="VSWC01000118">
    <property type="protein sequence ID" value="KAA1084534.1"/>
    <property type="molecule type" value="Genomic_DNA"/>
</dbReference>
<dbReference type="OrthoDB" id="10407875at2759"/>
<keyword evidence="2" id="KW-1185">Reference proteome</keyword>
<sequence length="112" mass="12339">MSDEILETESFFISNSHRIVLHIANSNLTQSILKNVAFDSFPFDHPNHTAICSPVYLISIRSTSKSLCPLLMYPLSRTCHNLSDPSRLSLAADSISLLASPLFVPPVLPSID</sequence>
<organism evidence="1 2">
    <name type="scientific">Puccinia graminis f. sp. tritici</name>
    <dbReference type="NCBI Taxonomy" id="56615"/>
    <lineage>
        <taxon>Eukaryota</taxon>
        <taxon>Fungi</taxon>
        <taxon>Dikarya</taxon>
        <taxon>Basidiomycota</taxon>
        <taxon>Pucciniomycotina</taxon>
        <taxon>Pucciniomycetes</taxon>
        <taxon>Pucciniales</taxon>
        <taxon>Pucciniaceae</taxon>
        <taxon>Puccinia</taxon>
    </lineage>
</organism>
<dbReference type="AlphaFoldDB" id="A0A5B0N801"/>
<gene>
    <name evidence="1" type="ORF">PGT21_030383</name>
</gene>
<comment type="caution">
    <text evidence="1">The sequence shown here is derived from an EMBL/GenBank/DDBJ whole genome shotgun (WGS) entry which is preliminary data.</text>
</comment>
<evidence type="ECO:0000313" key="1">
    <source>
        <dbReference type="EMBL" id="KAA1084534.1"/>
    </source>
</evidence>
<reference evidence="1 2" key="1">
    <citation type="submission" date="2019-05" db="EMBL/GenBank/DDBJ databases">
        <title>Emergence of the Ug99 lineage of the wheat stem rust pathogen through somatic hybridization.</title>
        <authorList>
            <person name="Li F."/>
            <person name="Upadhyaya N.M."/>
            <person name="Sperschneider J."/>
            <person name="Matny O."/>
            <person name="Nguyen-Phuc H."/>
            <person name="Mago R."/>
            <person name="Raley C."/>
            <person name="Miller M.E."/>
            <person name="Silverstein K.A.T."/>
            <person name="Henningsen E."/>
            <person name="Hirsch C.D."/>
            <person name="Visser B."/>
            <person name="Pretorius Z.A."/>
            <person name="Steffenson B.J."/>
            <person name="Schwessinger B."/>
            <person name="Dodds P.N."/>
            <person name="Figueroa M."/>
        </authorList>
    </citation>
    <scope>NUCLEOTIDE SEQUENCE [LARGE SCALE GENOMIC DNA]</scope>
    <source>
        <strain evidence="1">21-0</strain>
    </source>
</reference>